<dbReference type="RefSeq" id="WP_290248754.1">
    <property type="nucleotide sequence ID" value="NZ_JAUFQT010000001.1"/>
</dbReference>
<proteinExistence type="predicted"/>
<dbReference type="Proteomes" id="UP001589654">
    <property type="component" value="Unassembled WGS sequence"/>
</dbReference>
<dbReference type="InterPro" id="IPR024775">
    <property type="entry name" value="DinB-like"/>
</dbReference>
<dbReference type="Gene3D" id="1.20.120.450">
    <property type="entry name" value="dinb family like domain"/>
    <property type="match status" value="1"/>
</dbReference>
<protein>
    <submittedName>
        <fullName evidence="2">DinB family protein</fullName>
    </submittedName>
</protein>
<name>A0ABV5J8P7_9BACT</name>
<keyword evidence="3" id="KW-1185">Reference proteome</keyword>
<dbReference type="EMBL" id="JBHMEW010000067">
    <property type="protein sequence ID" value="MFB9213208.1"/>
    <property type="molecule type" value="Genomic_DNA"/>
</dbReference>
<evidence type="ECO:0000313" key="2">
    <source>
        <dbReference type="EMBL" id="MFB9213208.1"/>
    </source>
</evidence>
<dbReference type="InterPro" id="IPR034660">
    <property type="entry name" value="DinB/YfiT-like"/>
</dbReference>
<reference evidence="2 3" key="1">
    <citation type="submission" date="2024-09" db="EMBL/GenBank/DDBJ databases">
        <authorList>
            <person name="Sun Q."/>
            <person name="Mori K."/>
        </authorList>
    </citation>
    <scope>NUCLEOTIDE SEQUENCE [LARGE SCALE GENOMIC DNA]</scope>
    <source>
        <strain evidence="2 3">CECT 7682</strain>
    </source>
</reference>
<accession>A0ABV5J8P7</accession>
<gene>
    <name evidence="2" type="ORF">ACFFUR_15435</name>
</gene>
<sequence>MDTTIKNWQQDIQEITASFKDSFQSLDVETLHMKPDAKTWSIAENIQHLIVLNESYFPIFRQLEKGNYSKPFIGNFGFLTKALGKMILKSVAPENHKKFKTLPIWIPSKYEVPENKELLDQFEKHQKNLSRWIGQLKPFLENKQVIHSPANRLIAYPLELAINIIISHEKRHYNQAFHLLEEIKK</sequence>
<comment type="caution">
    <text evidence="2">The sequence shown here is derived from an EMBL/GenBank/DDBJ whole genome shotgun (WGS) entry which is preliminary data.</text>
</comment>
<organism evidence="2 3">
    <name type="scientific">Echinicola jeungdonensis</name>
    <dbReference type="NCBI Taxonomy" id="709343"/>
    <lineage>
        <taxon>Bacteria</taxon>
        <taxon>Pseudomonadati</taxon>
        <taxon>Bacteroidota</taxon>
        <taxon>Cytophagia</taxon>
        <taxon>Cytophagales</taxon>
        <taxon>Cyclobacteriaceae</taxon>
        <taxon>Echinicola</taxon>
    </lineage>
</organism>
<evidence type="ECO:0000313" key="3">
    <source>
        <dbReference type="Proteomes" id="UP001589654"/>
    </source>
</evidence>
<evidence type="ECO:0000259" key="1">
    <source>
        <dbReference type="Pfam" id="PF12867"/>
    </source>
</evidence>
<dbReference type="Pfam" id="PF12867">
    <property type="entry name" value="DinB_2"/>
    <property type="match status" value="1"/>
</dbReference>
<dbReference type="SUPFAM" id="SSF109854">
    <property type="entry name" value="DinB/YfiT-like putative metalloenzymes"/>
    <property type="match status" value="1"/>
</dbReference>
<feature type="domain" description="DinB-like" evidence="1">
    <location>
        <begin position="19"/>
        <end position="176"/>
    </location>
</feature>